<gene>
    <name evidence="1" type="ORF">GMARGA_LOCUS39939</name>
</gene>
<protein>
    <submittedName>
        <fullName evidence="1">34406_t:CDS:1</fullName>
    </submittedName>
</protein>
<dbReference type="Proteomes" id="UP000789901">
    <property type="component" value="Unassembled WGS sequence"/>
</dbReference>
<organism evidence="1 2">
    <name type="scientific">Gigaspora margarita</name>
    <dbReference type="NCBI Taxonomy" id="4874"/>
    <lineage>
        <taxon>Eukaryota</taxon>
        <taxon>Fungi</taxon>
        <taxon>Fungi incertae sedis</taxon>
        <taxon>Mucoromycota</taxon>
        <taxon>Glomeromycotina</taxon>
        <taxon>Glomeromycetes</taxon>
        <taxon>Diversisporales</taxon>
        <taxon>Gigasporaceae</taxon>
        <taxon>Gigaspora</taxon>
    </lineage>
</organism>
<name>A0ABN7X7D7_GIGMA</name>
<comment type="caution">
    <text evidence="1">The sequence shown here is derived from an EMBL/GenBank/DDBJ whole genome shotgun (WGS) entry which is preliminary data.</text>
</comment>
<keyword evidence="2" id="KW-1185">Reference proteome</keyword>
<reference evidence="1 2" key="1">
    <citation type="submission" date="2021-06" db="EMBL/GenBank/DDBJ databases">
        <authorList>
            <person name="Kallberg Y."/>
            <person name="Tangrot J."/>
            <person name="Rosling A."/>
        </authorList>
    </citation>
    <scope>NUCLEOTIDE SEQUENCE [LARGE SCALE GENOMIC DNA]</scope>
    <source>
        <strain evidence="1 2">120-4 pot B 10/14</strain>
    </source>
</reference>
<evidence type="ECO:0000313" key="1">
    <source>
        <dbReference type="EMBL" id="CAG8849902.1"/>
    </source>
</evidence>
<evidence type="ECO:0000313" key="2">
    <source>
        <dbReference type="Proteomes" id="UP000789901"/>
    </source>
</evidence>
<feature type="non-terminal residue" evidence="1">
    <location>
        <position position="1"/>
    </location>
</feature>
<feature type="non-terminal residue" evidence="1">
    <location>
        <position position="50"/>
    </location>
</feature>
<dbReference type="EMBL" id="CAJVQB010098531">
    <property type="protein sequence ID" value="CAG8849902.1"/>
    <property type="molecule type" value="Genomic_DNA"/>
</dbReference>
<sequence length="50" mass="5871">SHLEIKFEQLNINDDKDSESHKIPYDVLDDSITNTILTHDEVIRRNHALQ</sequence>
<proteinExistence type="predicted"/>
<accession>A0ABN7X7D7</accession>